<dbReference type="PANTHER" id="PTHR22854">
    <property type="entry name" value="TRYPTOPHAN BIOSYNTHESIS PROTEIN"/>
    <property type="match status" value="1"/>
</dbReference>
<feature type="domain" description="Indole-3-glycerol phosphate synthase" evidence="10">
    <location>
        <begin position="28"/>
        <end position="253"/>
    </location>
</feature>
<proteinExistence type="inferred from homology"/>
<accession>A0A0A3J5V3</accession>
<dbReference type="InterPro" id="IPR013798">
    <property type="entry name" value="Indole-3-glycerol_P_synth_dom"/>
</dbReference>
<dbReference type="RefSeq" id="WP_036171075.1">
    <property type="nucleotide sequence ID" value="NZ_AVCZ01000001.1"/>
</dbReference>
<dbReference type="Gene3D" id="3.20.20.70">
    <property type="entry name" value="Aldolase class I"/>
    <property type="match status" value="1"/>
</dbReference>
<evidence type="ECO:0000256" key="8">
    <source>
        <dbReference type="ARBA" id="ARBA00023239"/>
    </source>
</evidence>
<dbReference type="PROSITE" id="PS00614">
    <property type="entry name" value="IGPS"/>
    <property type="match status" value="1"/>
</dbReference>
<dbReference type="NCBIfam" id="NF001377">
    <property type="entry name" value="PRK00278.2-4"/>
    <property type="match status" value="1"/>
</dbReference>
<evidence type="ECO:0000313" key="12">
    <source>
        <dbReference type="Proteomes" id="UP000030595"/>
    </source>
</evidence>
<evidence type="ECO:0000256" key="1">
    <source>
        <dbReference type="ARBA" id="ARBA00001633"/>
    </source>
</evidence>
<evidence type="ECO:0000256" key="6">
    <source>
        <dbReference type="ARBA" id="ARBA00022822"/>
    </source>
</evidence>
<evidence type="ECO:0000313" key="11">
    <source>
        <dbReference type="EMBL" id="KGR92409.1"/>
    </source>
</evidence>
<evidence type="ECO:0000256" key="2">
    <source>
        <dbReference type="ARBA" id="ARBA00004696"/>
    </source>
</evidence>
<dbReference type="InterPro" id="IPR001468">
    <property type="entry name" value="Indole-3-GlycerolPSynthase_CS"/>
</dbReference>
<comment type="catalytic activity">
    <reaction evidence="1 9">
        <text>1-(2-carboxyphenylamino)-1-deoxy-D-ribulose 5-phosphate + H(+) = (1S,2R)-1-C-(indol-3-yl)glycerol 3-phosphate + CO2 + H2O</text>
        <dbReference type="Rhea" id="RHEA:23476"/>
        <dbReference type="ChEBI" id="CHEBI:15377"/>
        <dbReference type="ChEBI" id="CHEBI:15378"/>
        <dbReference type="ChEBI" id="CHEBI:16526"/>
        <dbReference type="ChEBI" id="CHEBI:58613"/>
        <dbReference type="ChEBI" id="CHEBI:58866"/>
        <dbReference type="EC" id="4.1.1.48"/>
    </reaction>
</comment>
<keyword evidence="12" id="KW-1185">Reference proteome</keyword>
<keyword evidence="5 9" id="KW-0210">Decarboxylase</keyword>
<evidence type="ECO:0000256" key="5">
    <source>
        <dbReference type="ARBA" id="ARBA00022793"/>
    </source>
</evidence>
<evidence type="ECO:0000259" key="10">
    <source>
        <dbReference type="Pfam" id="PF00218"/>
    </source>
</evidence>
<dbReference type="EC" id="4.1.1.48" evidence="9"/>
<dbReference type="AlphaFoldDB" id="A0A0A3J5V3"/>
<organism evidence="11 12">
    <name type="scientific">Ureibacillus massiliensis 4400831 = CIP 108448 = CCUG 49529</name>
    <dbReference type="NCBI Taxonomy" id="1211035"/>
    <lineage>
        <taxon>Bacteria</taxon>
        <taxon>Bacillati</taxon>
        <taxon>Bacillota</taxon>
        <taxon>Bacilli</taxon>
        <taxon>Bacillales</taxon>
        <taxon>Caryophanaceae</taxon>
        <taxon>Ureibacillus</taxon>
    </lineage>
</organism>
<dbReference type="eggNOG" id="COG0134">
    <property type="taxonomic scope" value="Bacteria"/>
</dbReference>
<comment type="caution">
    <text evidence="11">The sequence shown here is derived from an EMBL/GenBank/DDBJ whole genome shotgun (WGS) entry which is preliminary data.</text>
</comment>
<dbReference type="Proteomes" id="UP000030595">
    <property type="component" value="Unassembled WGS sequence"/>
</dbReference>
<dbReference type="HAMAP" id="MF_00134_B">
    <property type="entry name" value="IGPS_B"/>
    <property type="match status" value="1"/>
</dbReference>
<evidence type="ECO:0000256" key="3">
    <source>
        <dbReference type="ARBA" id="ARBA00008737"/>
    </source>
</evidence>
<name>A0A0A3J5V3_9BACL</name>
<evidence type="ECO:0000256" key="7">
    <source>
        <dbReference type="ARBA" id="ARBA00023141"/>
    </source>
</evidence>
<dbReference type="EMBL" id="JPVQ01000001">
    <property type="protein sequence ID" value="KGR92409.1"/>
    <property type="molecule type" value="Genomic_DNA"/>
</dbReference>
<comment type="similarity">
    <text evidence="3 9">Belongs to the TrpC family.</text>
</comment>
<dbReference type="GO" id="GO:0000162">
    <property type="term" value="P:L-tryptophan biosynthetic process"/>
    <property type="evidence" value="ECO:0007669"/>
    <property type="project" value="UniProtKB-UniRule"/>
</dbReference>
<sequence length="266" mass="29093">MTILQTIIDYKETLLPQLIANKPQFNVVRKERPSLYDVLRKSKQLQVIAEMKRASPSKGLINEGVDPVAQAKKYEAAGAICISVLTEDKYFKGSFQDLADIANHVDIPILNKDFIIHEVQIDVAKAAGASVILLIVAALSDDKLKSLYDYASSLDLDVLVEVHNEEELDRAIAIGPKIIGVNNRNLKTFDVDLAQTEKLAEKINTIPEIAFISESGIWTSEDAARVAKVGARGVLVGESLMRSGNVEGALKSLQVPLSDNEKVVKS</sequence>
<reference evidence="11 12" key="1">
    <citation type="submission" date="2014-02" db="EMBL/GenBank/DDBJ databases">
        <title>Draft genome sequence of Lysinibacillus massiliensis CCUG 49529.</title>
        <authorList>
            <person name="Zhang F."/>
            <person name="Wang G."/>
            <person name="Zhang L."/>
        </authorList>
    </citation>
    <scope>NUCLEOTIDE SEQUENCE [LARGE SCALE GENOMIC DNA]</scope>
    <source>
        <strain evidence="11 12">CCUG 49529</strain>
    </source>
</reference>
<dbReference type="InterPro" id="IPR011060">
    <property type="entry name" value="RibuloseP-bd_barrel"/>
</dbReference>
<dbReference type="FunFam" id="3.20.20.70:FF:000024">
    <property type="entry name" value="Indole-3-glycerol phosphate synthase"/>
    <property type="match status" value="1"/>
</dbReference>
<gene>
    <name evidence="9" type="primary">trpC</name>
    <name evidence="11" type="ORF">CD30_00950</name>
</gene>
<dbReference type="GO" id="GO:0004425">
    <property type="term" value="F:indole-3-glycerol-phosphate synthase activity"/>
    <property type="evidence" value="ECO:0007669"/>
    <property type="project" value="UniProtKB-UniRule"/>
</dbReference>
<dbReference type="CDD" id="cd00331">
    <property type="entry name" value="IGPS"/>
    <property type="match status" value="1"/>
</dbReference>
<dbReference type="HAMAP" id="MF_00134_A">
    <property type="entry name" value="IGPS_A"/>
    <property type="match status" value="1"/>
</dbReference>
<keyword evidence="6 9" id="KW-0822">Tryptophan biosynthesis</keyword>
<dbReference type="Pfam" id="PF00218">
    <property type="entry name" value="IGPS"/>
    <property type="match status" value="1"/>
</dbReference>
<dbReference type="SUPFAM" id="SSF51366">
    <property type="entry name" value="Ribulose-phoshate binding barrel"/>
    <property type="match status" value="1"/>
</dbReference>
<dbReference type="OrthoDB" id="9804217at2"/>
<dbReference type="UniPathway" id="UPA00035">
    <property type="reaction ID" value="UER00043"/>
</dbReference>
<dbReference type="InterPro" id="IPR013785">
    <property type="entry name" value="Aldolase_TIM"/>
</dbReference>
<protein>
    <recommendedName>
        <fullName evidence="9">Indole-3-glycerol phosphate synthase</fullName>
        <shortName evidence="9">IGPS</shortName>
        <ecNumber evidence="9">4.1.1.48</ecNumber>
    </recommendedName>
</protein>
<dbReference type="NCBIfam" id="NF001371">
    <property type="entry name" value="PRK00278.1-3"/>
    <property type="match status" value="1"/>
</dbReference>
<keyword evidence="4 9" id="KW-0028">Amino-acid biosynthesis</keyword>
<evidence type="ECO:0000256" key="9">
    <source>
        <dbReference type="HAMAP-Rule" id="MF_00134"/>
    </source>
</evidence>
<dbReference type="InterPro" id="IPR045186">
    <property type="entry name" value="Indole-3-glycerol_P_synth"/>
</dbReference>
<dbReference type="GO" id="GO:0004640">
    <property type="term" value="F:phosphoribosylanthranilate isomerase activity"/>
    <property type="evidence" value="ECO:0007669"/>
    <property type="project" value="TreeGrafter"/>
</dbReference>
<keyword evidence="8 9" id="KW-0456">Lyase</keyword>
<evidence type="ECO:0000256" key="4">
    <source>
        <dbReference type="ARBA" id="ARBA00022605"/>
    </source>
</evidence>
<keyword evidence="7 9" id="KW-0057">Aromatic amino acid biosynthesis</keyword>
<comment type="pathway">
    <text evidence="2 9">Amino-acid biosynthesis; L-tryptophan biosynthesis; L-tryptophan from chorismate: step 4/5.</text>
</comment>
<dbReference type="PANTHER" id="PTHR22854:SF2">
    <property type="entry name" value="INDOLE-3-GLYCEROL-PHOSPHATE SYNTHASE"/>
    <property type="match status" value="1"/>
</dbReference>